<evidence type="ECO:0000313" key="3">
    <source>
        <dbReference type="Proteomes" id="UP001237642"/>
    </source>
</evidence>
<gene>
    <name evidence="1" type="ORF">POM88_028922</name>
    <name evidence="2" type="ORF">POM88_028924</name>
</gene>
<reference evidence="2" key="1">
    <citation type="submission" date="2023-02" db="EMBL/GenBank/DDBJ databases">
        <title>Genome of toxic invasive species Heracleum sosnowskyi carries increased number of genes despite the absence of recent whole-genome duplications.</title>
        <authorList>
            <person name="Schelkunov M."/>
            <person name="Shtratnikova V."/>
            <person name="Makarenko M."/>
            <person name="Klepikova A."/>
            <person name="Omelchenko D."/>
            <person name="Novikova G."/>
            <person name="Obukhova E."/>
            <person name="Bogdanov V."/>
            <person name="Penin A."/>
            <person name="Logacheva M."/>
        </authorList>
    </citation>
    <scope>NUCLEOTIDE SEQUENCE</scope>
    <source>
        <strain evidence="2">Hsosn_3</strain>
        <tissue evidence="2">Leaf</tissue>
    </source>
</reference>
<proteinExistence type="predicted"/>
<name>A0AAD8HTS7_9APIA</name>
<comment type="caution">
    <text evidence="2">The sequence shown here is derived from an EMBL/GenBank/DDBJ whole genome shotgun (WGS) entry which is preliminary data.</text>
</comment>
<dbReference type="EMBL" id="JAUIZM010000007">
    <property type="protein sequence ID" value="KAK1372731.1"/>
    <property type="molecule type" value="Genomic_DNA"/>
</dbReference>
<dbReference type="AlphaFoldDB" id="A0AAD8HTS7"/>
<dbReference type="EMBL" id="JAUIZM010000007">
    <property type="protein sequence ID" value="KAK1372729.1"/>
    <property type="molecule type" value="Genomic_DNA"/>
</dbReference>
<evidence type="ECO:0000313" key="1">
    <source>
        <dbReference type="EMBL" id="KAK1372729.1"/>
    </source>
</evidence>
<dbReference type="Proteomes" id="UP001237642">
    <property type="component" value="Unassembled WGS sequence"/>
</dbReference>
<keyword evidence="3" id="KW-1185">Reference proteome</keyword>
<evidence type="ECO:0000313" key="2">
    <source>
        <dbReference type="EMBL" id="KAK1372731.1"/>
    </source>
</evidence>
<sequence>MAYLHSKVHENDNLDLFAFSDLGATFTLNSEFEAYLFNHLKEGAVVAFNIQTGRGNKAPTVKYLSGCPKQPRGIECGYVVMRHVKEIVMDSEMSFIKKWSAKSRKLSCSRAELDEVRCETAGNIEQFL</sequence>
<organism evidence="2 3">
    <name type="scientific">Heracleum sosnowskyi</name>
    <dbReference type="NCBI Taxonomy" id="360622"/>
    <lineage>
        <taxon>Eukaryota</taxon>
        <taxon>Viridiplantae</taxon>
        <taxon>Streptophyta</taxon>
        <taxon>Embryophyta</taxon>
        <taxon>Tracheophyta</taxon>
        <taxon>Spermatophyta</taxon>
        <taxon>Magnoliopsida</taxon>
        <taxon>eudicotyledons</taxon>
        <taxon>Gunneridae</taxon>
        <taxon>Pentapetalae</taxon>
        <taxon>asterids</taxon>
        <taxon>campanulids</taxon>
        <taxon>Apiales</taxon>
        <taxon>Apiaceae</taxon>
        <taxon>Apioideae</taxon>
        <taxon>apioid superclade</taxon>
        <taxon>Tordylieae</taxon>
        <taxon>Tordyliinae</taxon>
        <taxon>Heracleum</taxon>
    </lineage>
</organism>
<reference evidence="2" key="2">
    <citation type="submission" date="2023-05" db="EMBL/GenBank/DDBJ databases">
        <authorList>
            <person name="Schelkunov M.I."/>
        </authorList>
    </citation>
    <scope>NUCLEOTIDE SEQUENCE</scope>
    <source>
        <strain evidence="2">Hsosn_3</strain>
        <tissue evidence="2">Leaf</tissue>
    </source>
</reference>
<protein>
    <submittedName>
        <fullName evidence="2">Uncharacterized protein</fullName>
    </submittedName>
</protein>
<accession>A0AAD8HTS7</accession>